<gene>
    <name evidence="1" type="ORF">B4U79_01205</name>
</gene>
<keyword evidence="2" id="KW-1185">Reference proteome</keyword>
<evidence type="ECO:0000313" key="1">
    <source>
        <dbReference type="EMBL" id="RWR98671.1"/>
    </source>
</evidence>
<evidence type="ECO:0000313" key="2">
    <source>
        <dbReference type="Proteomes" id="UP000285301"/>
    </source>
</evidence>
<reference evidence="1 2" key="1">
    <citation type="journal article" date="2018" name="Gigascience">
        <title>Genomes of trombidid mites reveal novel predicted allergens and laterally-transferred genes associated with secondary metabolism.</title>
        <authorList>
            <person name="Dong X."/>
            <person name="Chaisiri K."/>
            <person name="Xia D."/>
            <person name="Armstrong S.D."/>
            <person name="Fang Y."/>
            <person name="Donnelly M.J."/>
            <person name="Kadowaki T."/>
            <person name="McGarry J.W."/>
            <person name="Darby A.C."/>
            <person name="Makepeace B.L."/>
        </authorList>
    </citation>
    <scope>NUCLEOTIDE SEQUENCE [LARGE SCALE GENOMIC DNA]</scope>
    <source>
        <strain evidence="1">UoL-WK</strain>
    </source>
</reference>
<feature type="non-terminal residue" evidence="1">
    <location>
        <position position="41"/>
    </location>
</feature>
<name>A0A443Q6M3_9ACAR</name>
<comment type="caution">
    <text evidence="1">The sequence shown here is derived from an EMBL/GenBank/DDBJ whole genome shotgun (WGS) entry which is preliminary data.</text>
</comment>
<proteinExistence type="predicted"/>
<dbReference type="Proteomes" id="UP000285301">
    <property type="component" value="Unassembled WGS sequence"/>
</dbReference>
<accession>A0A443Q6M3</accession>
<dbReference type="AlphaFoldDB" id="A0A443Q6M3"/>
<organism evidence="1 2">
    <name type="scientific">Dinothrombium tinctorium</name>
    <dbReference type="NCBI Taxonomy" id="1965070"/>
    <lineage>
        <taxon>Eukaryota</taxon>
        <taxon>Metazoa</taxon>
        <taxon>Ecdysozoa</taxon>
        <taxon>Arthropoda</taxon>
        <taxon>Chelicerata</taxon>
        <taxon>Arachnida</taxon>
        <taxon>Acari</taxon>
        <taxon>Acariformes</taxon>
        <taxon>Trombidiformes</taxon>
        <taxon>Prostigmata</taxon>
        <taxon>Anystina</taxon>
        <taxon>Parasitengona</taxon>
        <taxon>Trombidioidea</taxon>
        <taxon>Trombidiidae</taxon>
        <taxon>Dinothrombium</taxon>
    </lineage>
</organism>
<protein>
    <submittedName>
        <fullName evidence="1">Uncharacterized protein</fullName>
    </submittedName>
</protein>
<sequence>MINGGDRIKALNCLDVSVTIHKGGKMIGSINSLMQMKNEPT</sequence>
<dbReference type="EMBL" id="NCKU01019843">
    <property type="protein sequence ID" value="RWR98671.1"/>
    <property type="molecule type" value="Genomic_DNA"/>
</dbReference>